<organism evidence="1 2">
    <name type="scientific">Lachnospira eligens (strain ATCC 27750 / DSM 3376 / VPI C15-48 / C15-B4)</name>
    <name type="common">Eubacterium eligens</name>
    <dbReference type="NCBI Taxonomy" id="515620"/>
    <lineage>
        <taxon>Bacteria</taxon>
        <taxon>Bacillati</taxon>
        <taxon>Bacillota</taxon>
        <taxon>Clostridia</taxon>
        <taxon>Lachnospirales</taxon>
        <taxon>Lachnospiraceae</taxon>
        <taxon>Lachnospira</taxon>
    </lineage>
</organism>
<keyword evidence="2" id="KW-1185">Reference proteome</keyword>
<sequence>MGGLSLTVLLYIAALKPSQLGKVADIYWFFYVIYSIIFQKCL</sequence>
<accession>C4Z6P3</accession>
<protein>
    <submittedName>
        <fullName evidence="1">Uncharacterized protein</fullName>
    </submittedName>
</protein>
<proteinExistence type="predicted"/>
<gene>
    <name evidence="1" type="ordered locus">EUBELI_20490</name>
</gene>
<dbReference type="EMBL" id="CP001106">
    <property type="protein sequence ID" value="ACR73635.1"/>
    <property type="molecule type" value="Genomic_DNA"/>
</dbReference>
<geneLocation type="plasmid" evidence="2">
    <name>pEubeli2</name>
</geneLocation>
<reference evidence="1 2" key="1">
    <citation type="journal article" date="2009" name="Proc. Natl. Acad. Sci. U.S.A.">
        <title>Characterizing a model human gut microbiota composed of members of its two dominant bacterial phyla.</title>
        <authorList>
            <person name="Mahowald M.A."/>
            <person name="Rey F.E."/>
            <person name="Seedorf H."/>
            <person name="Turnbaugh P.J."/>
            <person name="Fulton R.S."/>
            <person name="Wollam A."/>
            <person name="Shah N."/>
            <person name="Wang C."/>
            <person name="Magrini V."/>
            <person name="Wilson R.K."/>
            <person name="Cantarel B.L."/>
            <person name="Coutinho P.M."/>
            <person name="Henrissat B."/>
            <person name="Crock L.W."/>
            <person name="Russell A."/>
            <person name="Verberkmoes N.C."/>
            <person name="Hettich R.L."/>
            <person name="Gordon J.I."/>
        </authorList>
    </citation>
    <scope>NUCLEOTIDE SEQUENCE [LARGE SCALE GENOMIC DNA]</scope>
    <source>
        <strain evidence="2">ATCC 27750 / DSM 3376 / VPI C15-48 / C15-B4</strain>
        <plasmid evidence="1">unnamed</plasmid>
    </source>
</reference>
<evidence type="ECO:0000313" key="1">
    <source>
        <dbReference type="EMBL" id="ACR73635.1"/>
    </source>
</evidence>
<dbReference type="Proteomes" id="UP000001476">
    <property type="component" value="Plasmid pEubeli2"/>
</dbReference>
<dbReference type="KEGG" id="eel:EUBELI_20490"/>
<dbReference type="AlphaFoldDB" id="C4Z6P3"/>
<evidence type="ECO:0000313" key="2">
    <source>
        <dbReference type="Proteomes" id="UP000001476"/>
    </source>
</evidence>
<dbReference type="HOGENOM" id="CLU_3251664_0_0_9"/>
<keyword evidence="1" id="KW-0614">Plasmid</keyword>
<name>C4Z6P3_LACE2</name>